<feature type="transmembrane region" description="Helical" evidence="6">
    <location>
        <begin position="161"/>
        <end position="180"/>
    </location>
</feature>
<accession>A0A1G7ER14</accession>
<organism evidence="7 8">
    <name type="scientific">Ulvibacter litoralis</name>
    <dbReference type="NCBI Taxonomy" id="227084"/>
    <lineage>
        <taxon>Bacteria</taxon>
        <taxon>Pseudomonadati</taxon>
        <taxon>Bacteroidota</taxon>
        <taxon>Flavobacteriia</taxon>
        <taxon>Flavobacteriales</taxon>
        <taxon>Flavobacteriaceae</taxon>
        <taxon>Ulvibacter</taxon>
    </lineage>
</organism>
<dbReference type="PANTHER" id="PTHR33545:SF5">
    <property type="entry name" value="UPF0750 MEMBRANE PROTEIN YITT"/>
    <property type="match status" value="1"/>
</dbReference>
<dbReference type="EMBL" id="FNBA01000002">
    <property type="protein sequence ID" value="SDE66102.1"/>
    <property type="molecule type" value="Genomic_DNA"/>
</dbReference>
<sequence>MKNIVTINLSRERVIAELISYGWVFFGSFILSIAYVLFIIPHSLVPGGILGLSIVTNELTSLSIGMVALAVNIPLLLWGTKVLGRKVGIKTAFSMILVSLFIDLFSIVTNGKIYIDDVLVSSLFGGVIIGVAVAIVMNAGATTGGNDILVRIIATKIKLPYSQLILVIDGAVILLGIFVFEDFTMAAYSIIAIIAISKTIDYYIKKSVQNRTVFVFSSKNLLIQEALLMNENSTDSILKLIHHDSNDKLILITKNNKKIAPLEGLIYSIDPHATITVLESNSN</sequence>
<comment type="subcellular location">
    <subcellularLocation>
        <location evidence="1">Cell membrane</location>
        <topology evidence="1">Multi-pass membrane protein</topology>
    </subcellularLocation>
</comment>
<keyword evidence="4 6" id="KW-1133">Transmembrane helix</keyword>
<dbReference type="STRING" id="227084.SAMN05421855_102101"/>
<dbReference type="GO" id="GO:0005886">
    <property type="term" value="C:plasma membrane"/>
    <property type="evidence" value="ECO:0007669"/>
    <property type="project" value="UniProtKB-SubCell"/>
</dbReference>
<feature type="transmembrane region" description="Helical" evidence="6">
    <location>
        <begin position="21"/>
        <end position="40"/>
    </location>
</feature>
<evidence type="ECO:0000313" key="8">
    <source>
        <dbReference type="Proteomes" id="UP000199321"/>
    </source>
</evidence>
<evidence type="ECO:0000256" key="5">
    <source>
        <dbReference type="ARBA" id="ARBA00023136"/>
    </source>
</evidence>
<evidence type="ECO:0000256" key="1">
    <source>
        <dbReference type="ARBA" id="ARBA00004651"/>
    </source>
</evidence>
<dbReference type="InterPro" id="IPR051461">
    <property type="entry name" value="UPF0750_membrane"/>
</dbReference>
<dbReference type="AlphaFoldDB" id="A0A1G7ER14"/>
<dbReference type="RefSeq" id="WP_093142174.1">
    <property type="nucleotide sequence ID" value="NZ_BMWO01000002.1"/>
</dbReference>
<feature type="transmembrane region" description="Helical" evidence="6">
    <location>
        <begin position="120"/>
        <end position="140"/>
    </location>
</feature>
<name>A0A1G7ER14_9FLAO</name>
<feature type="transmembrane region" description="Helical" evidence="6">
    <location>
        <begin position="91"/>
        <end position="108"/>
    </location>
</feature>
<dbReference type="PANTHER" id="PTHR33545">
    <property type="entry name" value="UPF0750 MEMBRANE PROTEIN YITT-RELATED"/>
    <property type="match status" value="1"/>
</dbReference>
<feature type="transmembrane region" description="Helical" evidence="6">
    <location>
        <begin position="60"/>
        <end position="79"/>
    </location>
</feature>
<keyword evidence="5 6" id="KW-0472">Membrane</keyword>
<evidence type="ECO:0000256" key="2">
    <source>
        <dbReference type="ARBA" id="ARBA00022475"/>
    </source>
</evidence>
<keyword evidence="2" id="KW-1003">Cell membrane</keyword>
<evidence type="ECO:0000256" key="3">
    <source>
        <dbReference type="ARBA" id="ARBA00022692"/>
    </source>
</evidence>
<dbReference type="Proteomes" id="UP000199321">
    <property type="component" value="Unassembled WGS sequence"/>
</dbReference>
<evidence type="ECO:0000256" key="6">
    <source>
        <dbReference type="SAM" id="Phobius"/>
    </source>
</evidence>
<dbReference type="OrthoDB" id="1422399at2"/>
<evidence type="ECO:0000313" key="7">
    <source>
        <dbReference type="EMBL" id="SDE66102.1"/>
    </source>
</evidence>
<dbReference type="Pfam" id="PF02588">
    <property type="entry name" value="YitT_membrane"/>
    <property type="match status" value="1"/>
</dbReference>
<feature type="transmembrane region" description="Helical" evidence="6">
    <location>
        <begin position="186"/>
        <end position="204"/>
    </location>
</feature>
<reference evidence="7 8" key="1">
    <citation type="submission" date="2016-10" db="EMBL/GenBank/DDBJ databases">
        <authorList>
            <person name="de Groot N.N."/>
        </authorList>
    </citation>
    <scope>NUCLEOTIDE SEQUENCE [LARGE SCALE GENOMIC DNA]</scope>
    <source>
        <strain evidence="7 8">DSM 16195</strain>
    </source>
</reference>
<dbReference type="PIRSF" id="PIRSF006483">
    <property type="entry name" value="Membrane_protein_YitT"/>
    <property type="match status" value="1"/>
</dbReference>
<proteinExistence type="predicted"/>
<gene>
    <name evidence="7" type="ORF">SAMN05421855_102101</name>
</gene>
<keyword evidence="8" id="KW-1185">Reference proteome</keyword>
<dbReference type="InterPro" id="IPR003740">
    <property type="entry name" value="YitT"/>
</dbReference>
<keyword evidence="3 6" id="KW-0812">Transmembrane</keyword>
<protein>
    <submittedName>
        <fullName evidence="7">Uncharacterized membrane-anchored protein YitT, contains DUF161 and DUF2179 domains</fullName>
    </submittedName>
</protein>
<evidence type="ECO:0000256" key="4">
    <source>
        <dbReference type="ARBA" id="ARBA00022989"/>
    </source>
</evidence>